<evidence type="ECO:0000313" key="9">
    <source>
        <dbReference type="Proteomes" id="UP000000689"/>
    </source>
</evidence>
<dbReference type="SUPFAM" id="SSF57829">
    <property type="entry name" value="Zn-binding ribosomal proteins"/>
    <property type="match status" value="1"/>
</dbReference>
<dbReference type="RefSeq" id="XP_003980100.1">
    <property type="nucleotide sequence ID" value="XM_003980051.1"/>
</dbReference>
<comment type="similarity">
    <text evidence="2">Belongs to the bacterial ribosomal protein bL32 family.</text>
</comment>
<name>J7REA0_NAUDC</name>
<evidence type="ECO:0000256" key="4">
    <source>
        <dbReference type="ARBA" id="ARBA00022980"/>
    </source>
</evidence>
<evidence type="ECO:0000256" key="7">
    <source>
        <dbReference type="ARBA" id="ARBA00039935"/>
    </source>
</evidence>
<evidence type="ECO:0000256" key="1">
    <source>
        <dbReference type="ARBA" id="ARBA00004173"/>
    </source>
</evidence>
<dbReference type="GO" id="GO:0005762">
    <property type="term" value="C:mitochondrial large ribosomal subunit"/>
    <property type="evidence" value="ECO:0007669"/>
    <property type="project" value="EnsemblFungi"/>
</dbReference>
<reference evidence="8 9" key="1">
    <citation type="journal article" date="2011" name="Proc. Natl. Acad. Sci. U.S.A.">
        <title>Evolutionary erosion of yeast sex chromosomes by mating-type switching accidents.</title>
        <authorList>
            <person name="Gordon J.L."/>
            <person name="Armisen D."/>
            <person name="Proux-Wera E."/>
            <person name="Oheigeartaigh S.S."/>
            <person name="Byrne K.P."/>
            <person name="Wolfe K.H."/>
        </authorList>
    </citation>
    <scope>NUCLEOTIDE SEQUENCE [LARGE SCALE GENOMIC DNA]</scope>
    <source>
        <strain evidence="9">ATCC 10597 / BCRC 20456 / CBS 421 / NBRC 0211 / NRRL Y-12639</strain>
    </source>
</reference>
<keyword evidence="9" id="KW-1185">Reference proteome</keyword>
<dbReference type="PANTHER" id="PTHR21026">
    <property type="entry name" value="39S RIBOSOMAL PROTEIN L32, MITOCHONDRIAL"/>
    <property type="match status" value="1"/>
</dbReference>
<evidence type="ECO:0000313" key="8">
    <source>
        <dbReference type="EMBL" id="CCK73424.1"/>
    </source>
</evidence>
<dbReference type="GO" id="GO:0003735">
    <property type="term" value="F:structural constituent of ribosome"/>
    <property type="evidence" value="ECO:0007669"/>
    <property type="project" value="EnsemblFungi"/>
</dbReference>
<organism evidence="8 9">
    <name type="scientific">Naumovozyma dairenensis (strain ATCC 10597 / BCRC 20456 / CBS 421 / NBRC 0211 / NRRL Y-12639)</name>
    <name type="common">Saccharomyces dairenensis</name>
    <dbReference type="NCBI Taxonomy" id="1071378"/>
    <lineage>
        <taxon>Eukaryota</taxon>
        <taxon>Fungi</taxon>
        <taxon>Dikarya</taxon>
        <taxon>Ascomycota</taxon>
        <taxon>Saccharomycotina</taxon>
        <taxon>Saccharomycetes</taxon>
        <taxon>Saccharomycetales</taxon>
        <taxon>Saccharomycetaceae</taxon>
        <taxon>Naumovozyma</taxon>
    </lineage>
</organism>
<dbReference type="GeneID" id="13926904"/>
<dbReference type="InterPro" id="IPR002677">
    <property type="entry name" value="Ribosomal_bL32"/>
</dbReference>
<keyword evidence="3" id="KW-0809">Transit peptide</keyword>
<dbReference type="HOGENOM" id="CLU_1326703_0_0_1"/>
<dbReference type="InterPro" id="IPR051991">
    <property type="entry name" value="Mitoribosomal_protein_bL32"/>
</dbReference>
<dbReference type="PANTHER" id="PTHR21026:SF2">
    <property type="entry name" value="LARGE RIBOSOMAL SUBUNIT PROTEIN BL32M"/>
    <property type="match status" value="1"/>
</dbReference>
<dbReference type="EMBL" id="HE580273">
    <property type="protein sequence ID" value="CCK73424.1"/>
    <property type="molecule type" value="Genomic_DNA"/>
</dbReference>
<proteinExistence type="inferred from homology"/>
<keyword evidence="4" id="KW-0689">Ribosomal protein</keyword>
<dbReference type="NCBIfam" id="TIGR01031">
    <property type="entry name" value="rpmF_bact"/>
    <property type="match status" value="1"/>
</dbReference>
<dbReference type="STRING" id="1071378.J7REA0"/>
<dbReference type="Proteomes" id="UP000000689">
    <property type="component" value="Chromosome 7"/>
</dbReference>
<comment type="subcellular location">
    <subcellularLocation>
        <location evidence="1">Mitochondrion</location>
    </subcellularLocation>
</comment>
<accession>J7REA0</accession>
<dbReference type="GO" id="GO:0008270">
    <property type="term" value="F:zinc ion binding"/>
    <property type="evidence" value="ECO:0007669"/>
    <property type="project" value="EnsemblFungi"/>
</dbReference>
<sequence>MPHKYMCISNTFFYHLSPVNSRLLQKMNGSMITRTLSSNTSLTVPIIGVPKVDAQIDTGSIIGQWLRKKLFGEENGSSNGRGGISIDTGILKAVPKKKVSHQKKRQRLYAPGSKQVKMINNLNKCPSCGHYKRAHTLCMYCVGEIRRIWNSQTRKPYEEPPQERELSDVDKRILYPGKKLTKDKQKLLDRDSYLERRMRTLSVEKKK</sequence>
<dbReference type="GO" id="GO:0005743">
    <property type="term" value="C:mitochondrial inner membrane"/>
    <property type="evidence" value="ECO:0007669"/>
    <property type="project" value="EnsemblFungi"/>
</dbReference>
<keyword evidence="5" id="KW-0496">Mitochondrion</keyword>
<dbReference type="Pfam" id="PF01783">
    <property type="entry name" value="Ribosomal_L32p"/>
    <property type="match status" value="1"/>
</dbReference>
<protein>
    <recommendedName>
        <fullName evidence="7">Large ribosomal subunit protein bL32m</fullName>
    </recommendedName>
</protein>
<gene>
    <name evidence="8" type="primary">NDAI0G04390</name>
    <name evidence="8" type="ordered locus">NDAI_0G04390</name>
</gene>
<dbReference type="InterPro" id="IPR011332">
    <property type="entry name" value="Ribosomal_zn-bd"/>
</dbReference>
<evidence type="ECO:0000256" key="6">
    <source>
        <dbReference type="ARBA" id="ARBA00023274"/>
    </source>
</evidence>
<keyword evidence="6" id="KW-0687">Ribonucleoprotein</keyword>
<evidence type="ECO:0000256" key="3">
    <source>
        <dbReference type="ARBA" id="ARBA00022946"/>
    </source>
</evidence>
<dbReference type="KEGG" id="ndi:NDAI_0G04390"/>
<dbReference type="GO" id="GO:0006412">
    <property type="term" value="P:translation"/>
    <property type="evidence" value="ECO:0007669"/>
    <property type="project" value="InterPro"/>
</dbReference>
<dbReference type="eggNOG" id="KOG4080">
    <property type="taxonomic scope" value="Eukaryota"/>
</dbReference>
<dbReference type="AlphaFoldDB" id="J7REA0"/>
<evidence type="ECO:0000256" key="5">
    <source>
        <dbReference type="ARBA" id="ARBA00023128"/>
    </source>
</evidence>
<dbReference type="OrthoDB" id="2014905at2759"/>
<evidence type="ECO:0000256" key="2">
    <source>
        <dbReference type="ARBA" id="ARBA00008560"/>
    </source>
</evidence>